<evidence type="ECO:0000259" key="6">
    <source>
        <dbReference type="Pfam" id="PF01266"/>
    </source>
</evidence>
<reference evidence="7 8" key="1">
    <citation type="submission" date="2019-02" db="EMBL/GenBank/DDBJ databases">
        <title>Genomic Encyclopedia of Type Strains, Phase IV (KMG-IV): sequencing the most valuable type-strain genomes for metagenomic binning, comparative biology and taxonomic classification.</title>
        <authorList>
            <person name="Goeker M."/>
        </authorList>
    </citation>
    <scope>NUCLEOTIDE SEQUENCE [LARGE SCALE GENOMIC DNA]</scope>
    <source>
        <strain evidence="7 8">DSM 21223</strain>
    </source>
</reference>
<feature type="domain" description="FAD dependent oxidoreductase" evidence="6">
    <location>
        <begin position="8"/>
        <end position="369"/>
    </location>
</feature>
<dbReference type="PANTHER" id="PTHR43104">
    <property type="entry name" value="L-2-HYDROXYGLUTARATE DEHYDROGENASE, MITOCHONDRIAL"/>
    <property type="match status" value="1"/>
</dbReference>
<keyword evidence="2" id="KW-0285">Flavoprotein</keyword>
<dbReference type="EMBL" id="SHKM01000001">
    <property type="protein sequence ID" value="RZT89721.1"/>
    <property type="molecule type" value="Genomic_DNA"/>
</dbReference>
<evidence type="ECO:0000313" key="8">
    <source>
        <dbReference type="Proteomes" id="UP000292136"/>
    </source>
</evidence>
<evidence type="ECO:0000256" key="2">
    <source>
        <dbReference type="ARBA" id="ARBA00022630"/>
    </source>
</evidence>
<evidence type="ECO:0000256" key="5">
    <source>
        <dbReference type="ARBA" id="ARBA00037941"/>
    </source>
</evidence>
<protein>
    <submittedName>
        <fullName evidence="7">L-2-hydroxyglutarate oxidase LhgO</fullName>
    </submittedName>
</protein>
<name>A0ABY0IQ77_9RHOO</name>
<proteinExistence type="inferred from homology"/>
<dbReference type="Gene3D" id="3.30.9.10">
    <property type="entry name" value="D-Amino Acid Oxidase, subunit A, domain 2"/>
    <property type="match status" value="1"/>
</dbReference>
<dbReference type="RefSeq" id="WP_130458404.1">
    <property type="nucleotide sequence ID" value="NZ_SHKM01000001.1"/>
</dbReference>
<dbReference type="InterPro" id="IPR006076">
    <property type="entry name" value="FAD-dep_OxRdtase"/>
</dbReference>
<evidence type="ECO:0000256" key="3">
    <source>
        <dbReference type="ARBA" id="ARBA00022827"/>
    </source>
</evidence>
<comment type="cofactor">
    <cofactor evidence="1">
        <name>FAD</name>
        <dbReference type="ChEBI" id="CHEBI:57692"/>
    </cofactor>
</comment>
<dbReference type="SUPFAM" id="SSF51905">
    <property type="entry name" value="FAD/NAD(P)-binding domain"/>
    <property type="match status" value="1"/>
</dbReference>
<dbReference type="Proteomes" id="UP000292136">
    <property type="component" value="Unassembled WGS sequence"/>
</dbReference>
<keyword evidence="4" id="KW-0560">Oxidoreductase</keyword>
<sequence length="375" mass="39262">MTERTGAVVIGAGVVGLACARELARRGIDTVMVEKNTAFGQETSARNSEVIHAGLYYPSGSHKAALCLRGRELLYAFCRTHQVAHRACGKLIVATSTAQEAGLDALQRQGEANGVTDLRRLDAAQARALEPALRCSAALLSPATGIVDSHGFMLALLGEAESAGAALALRSPFRGARRHGGLWRISIGGEAPLELDAAILINAAGLHATQVAAGIEGLAPTAIPPAHYAKGNYYALAGRAPFSRLVYPLPEPGGLGVHLTLDLGGQARFGPDVEWLATRDPQALDYRVDPRRADAFYAEVRRYWPQLPDNALQPAYSGVRPKISGPGAAAADFCLQGPEQHGLAGLINLFGIESPGLTASLAIAEAVAAQLPGLH</sequence>
<dbReference type="Gene3D" id="3.50.50.60">
    <property type="entry name" value="FAD/NAD(P)-binding domain"/>
    <property type="match status" value="1"/>
</dbReference>
<accession>A0ABY0IQ77</accession>
<dbReference type="InterPro" id="IPR036188">
    <property type="entry name" value="FAD/NAD-bd_sf"/>
</dbReference>
<evidence type="ECO:0000256" key="1">
    <source>
        <dbReference type="ARBA" id="ARBA00001974"/>
    </source>
</evidence>
<evidence type="ECO:0000313" key="7">
    <source>
        <dbReference type="EMBL" id="RZT89721.1"/>
    </source>
</evidence>
<dbReference type="PANTHER" id="PTHR43104:SF4">
    <property type="entry name" value="L-2-HYDROXYGLUTARATE DEHYDROGENASE, MITOCHONDRIAL"/>
    <property type="match status" value="1"/>
</dbReference>
<comment type="similarity">
    <text evidence="5">Belongs to the L2HGDH family.</text>
</comment>
<evidence type="ECO:0000256" key="4">
    <source>
        <dbReference type="ARBA" id="ARBA00023002"/>
    </source>
</evidence>
<dbReference type="Pfam" id="PF01266">
    <property type="entry name" value="DAO"/>
    <property type="match status" value="1"/>
</dbReference>
<organism evidence="7 8">
    <name type="scientific">Azospira oryzae</name>
    <dbReference type="NCBI Taxonomy" id="146939"/>
    <lineage>
        <taxon>Bacteria</taxon>
        <taxon>Pseudomonadati</taxon>
        <taxon>Pseudomonadota</taxon>
        <taxon>Betaproteobacteria</taxon>
        <taxon>Rhodocyclales</taxon>
        <taxon>Rhodocyclaceae</taxon>
        <taxon>Azospira</taxon>
    </lineage>
</organism>
<comment type="caution">
    <text evidence="7">The sequence shown here is derived from an EMBL/GenBank/DDBJ whole genome shotgun (WGS) entry which is preliminary data.</text>
</comment>
<keyword evidence="3" id="KW-0274">FAD</keyword>
<dbReference type="PROSITE" id="PS51257">
    <property type="entry name" value="PROKAR_LIPOPROTEIN"/>
    <property type="match status" value="1"/>
</dbReference>
<gene>
    <name evidence="7" type="ORF">EV678_0514</name>
</gene>
<keyword evidence="8" id="KW-1185">Reference proteome</keyword>